<dbReference type="Gene3D" id="3.40.50.12390">
    <property type="match status" value="1"/>
</dbReference>
<dbReference type="GO" id="GO:0004527">
    <property type="term" value="F:exonuclease activity"/>
    <property type="evidence" value="ECO:0007669"/>
    <property type="project" value="InterPro"/>
</dbReference>
<evidence type="ECO:0000313" key="2">
    <source>
        <dbReference type="EMBL" id="GIQ87323.1"/>
    </source>
</evidence>
<sequence length="239" mass="26523">VIRAISVTHMLCDLNGLFHSAMRAPKGGKRKQHWPPLKQRGAGIQMEYSSFFRRYTQGITVREGLFLCADGAACKAKLNEQRTRRVSSLRRMLRDMDKSIPATADQLRELSDAMVKLSVESPGDTWTQQLEEVISFSDVADMPPTPKCTSVNVNMKWEEELKGAGTAGLTPGSWVMRTLDSETRAIAARRLIGASTTHGHGQRVQPNLSQYMVTSGSDVPGEGEHKCLRYAFDLINADK</sequence>
<gene>
    <name evidence="2" type="ORF">KIPB_009336</name>
</gene>
<reference evidence="2 3" key="1">
    <citation type="journal article" date="2018" name="PLoS ONE">
        <title>The draft genome of Kipferlia bialata reveals reductive genome evolution in fornicate parasites.</title>
        <authorList>
            <person name="Tanifuji G."/>
            <person name="Takabayashi S."/>
            <person name="Kume K."/>
            <person name="Takagi M."/>
            <person name="Nakayama T."/>
            <person name="Kamikawa R."/>
            <person name="Inagaki Y."/>
            <person name="Hashimoto T."/>
        </authorList>
    </citation>
    <scope>NUCLEOTIDE SEQUENCE [LARGE SCALE GENOMIC DNA]</scope>
    <source>
        <strain evidence="2">NY0173</strain>
    </source>
</reference>
<comment type="caution">
    <text evidence="2">The sequence shown here is derived from an EMBL/GenBank/DDBJ whole genome shotgun (WGS) entry which is preliminary data.</text>
</comment>
<feature type="non-terminal residue" evidence="2">
    <location>
        <position position="1"/>
    </location>
</feature>
<evidence type="ECO:0000313" key="3">
    <source>
        <dbReference type="Proteomes" id="UP000265618"/>
    </source>
</evidence>
<dbReference type="Proteomes" id="UP000265618">
    <property type="component" value="Unassembled WGS sequence"/>
</dbReference>
<keyword evidence="3" id="KW-1185">Reference proteome</keyword>
<dbReference type="GO" id="GO:0003676">
    <property type="term" value="F:nucleic acid binding"/>
    <property type="evidence" value="ECO:0007669"/>
    <property type="project" value="InterPro"/>
</dbReference>
<accession>A0A9K3D3T7</accession>
<feature type="domain" description="Xrn1 N-terminal" evidence="1">
    <location>
        <begin position="6"/>
        <end position="230"/>
    </location>
</feature>
<protein>
    <recommendedName>
        <fullName evidence="1">Xrn1 N-terminal domain-containing protein</fullName>
    </recommendedName>
</protein>
<dbReference type="Pfam" id="PF03159">
    <property type="entry name" value="XRN_N"/>
    <property type="match status" value="1"/>
</dbReference>
<evidence type="ECO:0000259" key="1">
    <source>
        <dbReference type="Pfam" id="PF03159"/>
    </source>
</evidence>
<proteinExistence type="predicted"/>
<dbReference type="InterPro" id="IPR004859">
    <property type="entry name" value="Xrn1_N"/>
</dbReference>
<dbReference type="AlphaFoldDB" id="A0A9K3D3T7"/>
<feature type="non-terminal residue" evidence="2">
    <location>
        <position position="239"/>
    </location>
</feature>
<dbReference type="EMBL" id="BDIP01003138">
    <property type="protein sequence ID" value="GIQ87323.1"/>
    <property type="molecule type" value="Genomic_DNA"/>
</dbReference>
<name>A0A9K3D3T7_9EUKA</name>
<organism evidence="2 3">
    <name type="scientific">Kipferlia bialata</name>
    <dbReference type="NCBI Taxonomy" id="797122"/>
    <lineage>
        <taxon>Eukaryota</taxon>
        <taxon>Metamonada</taxon>
        <taxon>Carpediemonas-like organisms</taxon>
        <taxon>Kipferlia</taxon>
    </lineage>
</organism>